<reference evidence="1" key="2">
    <citation type="journal article" date="2019" name="Genome Biol. Evol.">
        <title>Day and night: Metabolic profiles and evolutionary relationships of six axenic non-marine cyanobacteria.</title>
        <authorList>
            <person name="Will S.E."/>
            <person name="Henke P."/>
            <person name="Boedeker C."/>
            <person name="Huang S."/>
            <person name="Brinkmann H."/>
            <person name="Rohde M."/>
            <person name="Jarek M."/>
            <person name="Friedl T."/>
            <person name="Seufert S."/>
            <person name="Schumacher M."/>
            <person name="Overmann J."/>
            <person name="Neumann-Schaal M."/>
            <person name="Petersen J."/>
        </authorList>
    </citation>
    <scope>NUCLEOTIDE SEQUENCE [LARGE SCALE GENOMIC DNA]</scope>
    <source>
        <strain evidence="1">PCC 7102</strain>
    </source>
</reference>
<dbReference type="RefSeq" id="WP_127086930.1">
    <property type="nucleotide sequence ID" value="NZ_RSCL01000040.1"/>
</dbReference>
<keyword evidence="2" id="KW-1185">Reference proteome</keyword>
<evidence type="ECO:0008006" key="3">
    <source>
        <dbReference type="Google" id="ProtNLM"/>
    </source>
</evidence>
<reference evidence="1" key="1">
    <citation type="submission" date="2018-12" db="EMBL/GenBank/DDBJ databases">
        <authorList>
            <person name="Will S."/>
            <person name="Neumann-Schaal M."/>
            <person name="Henke P."/>
        </authorList>
    </citation>
    <scope>NUCLEOTIDE SEQUENCE</scope>
    <source>
        <strain evidence="1">PCC 7102</strain>
    </source>
</reference>
<proteinExistence type="predicted"/>
<name>A0A3S1A8M9_9CYAN</name>
<dbReference type="EMBL" id="RSCL01000040">
    <property type="protein sequence ID" value="RUS95605.1"/>
    <property type="molecule type" value="Genomic_DNA"/>
</dbReference>
<dbReference type="Pfam" id="PF04255">
    <property type="entry name" value="DUF433"/>
    <property type="match status" value="1"/>
</dbReference>
<dbReference type="Gene3D" id="1.10.10.10">
    <property type="entry name" value="Winged helix-like DNA-binding domain superfamily/Winged helix DNA-binding domain"/>
    <property type="match status" value="1"/>
</dbReference>
<protein>
    <recommendedName>
        <fullName evidence="3">DUF433 domain-containing protein</fullName>
    </recommendedName>
</protein>
<sequence length="184" mass="20807">MLIESIFTPSEAAAFVQLPTKRVYKELEFKVLAPVSPPANIPFAALIYLQALKDVNFEFSVENRAILYQRLVEALGLSLPSLGIGNYFELKLNLIKTELSELITRFEAWKKQLISDPNIMGGETVFSGSRLTVRHVGAMVSQGEQVSIIREDYPYLSDEDIEFAHIYFKAYPNVGRPKKHEVPD</sequence>
<evidence type="ECO:0000313" key="1">
    <source>
        <dbReference type="EMBL" id="RUS95605.1"/>
    </source>
</evidence>
<dbReference type="SUPFAM" id="SSF46689">
    <property type="entry name" value="Homeodomain-like"/>
    <property type="match status" value="1"/>
</dbReference>
<dbReference type="Proteomes" id="UP000271624">
    <property type="component" value="Unassembled WGS sequence"/>
</dbReference>
<dbReference type="AlphaFoldDB" id="A0A3S1A8M9"/>
<accession>A0A3S1A8M9</accession>
<comment type="caution">
    <text evidence="1">The sequence shown here is derived from an EMBL/GenBank/DDBJ whole genome shotgun (WGS) entry which is preliminary data.</text>
</comment>
<dbReference type="InterPro" id="IPR007367">
    <property type="entry name" value="DUF433"/>
</dbReference>
<dbReference type="OrthoDB" id="9809529at2"/>
<gene>
    <name evidence="1" type="ORF">DSM106972_089610</name>
</gene>
<dbReference type="PANTHER" id="PTHR34849">
    <property type="entry name" value="SSL5025 PROTEIN"/>
    <property type="match status" value="1"/>
</dbReference>
<dbReference type="PANTHER" id="PTHR34849:SF3">
    <property type="entry name" value="SSR2962 PROTEIN"/>
    <property type="match status" value="1"/>
</dbReference>
<dbReference type="InterPro" id="IPR009057">
    <property type="entry name" value="Homeodomain-like_sf"/>
</dbReference>
<dbReference type="InterPro" id="IPR036388">
    <property type="entry name" value="WH-like_DNA-bd_sf"/>
</dbReference>
<organism evidence="1 2">
    <name type="scientific">Dulcicalothrix desertica PCC 7102</name>
    <dbReference type="NCBI Taxonomy" id="232991"/>
    <lineage>
        <taxon>Bacteria</taxon>
        <taxon>Bacillati</taxon>
        <taxon>Cyanobacteriota</taxon>
        <taxon>Cyanophyceae</taxon>
        <taxon>Nostocales</taxon>
        <taxon>Calotrichaceae</taxon>
        <taxon>Dulcicalothrix</taxon>
    </lineage>
</organism>
<evidence type="ECO:0000313" key="2">
    <source>
        <dbReference type="Proteomes" id="UP000271624"/>
    </source>
</evidence>